<dbReference type="SUPFAM" id="SSF47413">
    <property type="entry name" value="lambda repressor-like DNA-binding domains"/>
    <property type="match status" value="1"/>
</dbReference>
<dbReference type="InterPro" id="IPR050807">
    <property type="entry name" value="TransReg_Diox_bact_type"/>
</dbReference>
<organism evidence="3 4">
    <name type="scientific">Rhodanobacter denitrificans</name>
    <dbReference type="NCBI Taxonomy" id="666685"/>
    <lineage>
        <taxon>Bacteria</taxon>
        <taxon>Pseudomonadati</taxon>
        <taxon>Pseudomonadota</taxon>
        <taxon>Gammaproteobacteria</taxon>
        <taxon>Lysobacterales</taxon>
        <taxon>Rhodanobacteraceae</taxon>
        <taxon>Rhodanobacter</taxon>
    </lineage>
</organism>
<dbReference type="InterPro" id="IPR001387">
    <property type="entry name" value="Cro/C1-type_HTH"/>
</dbReference>
<dbReference type="GO" id="GO:0003677">
    <property type="term" value="F:DNA binding"/>
    <property type="evidence" value="ECO:0007669"/>
    <property type="project" value="UniProtKB-KW"/>
</dbReference>
<dbReference type="PANTHER" id="PTHR46797:SF1">
    <property type="entry name" value="METHYLPHOSPHONATE SYNTHASE"/>
    <property type="match status" value="1"/>
</dbReference>
<evidence type="ECO:0000259" key="2">
    <source>
        <dbReference type="PROSITE" id="PS50943"/>
    </source>
</evidence>
<sequence length="158" mass="17450">MAAEAAAPALFELSSGGSRRPYIQANTHLLRAFLSGTFRHLQKSERSQDVDNRIRVLREARGLSLEALAAAAGTSNQQISLLEAGKRRLTVDWLLRISHALNCHPWELVSTDLPGSLNARDLRLLKRFQDLTELQQTALLGVLDAFATDRHQQADALG</sequence>
<feature type="domain" description="HTH cro/C1-type" evidence="2">
    <location>
        <begin position="54"/>
        <end position="108"/>
    </location>
</feature>
<gene>
    <name evidence="3" type="ORF">DEO45_00155</name>
</gene>
<dbReference type="AlphaFoldDB" id="A0A368KI14"/>
<keyword evidence="1" id="KW-0238">DNA-binding</keyword>
<evidence type="ECO:0000313" key="4">
    <source>
        <dbReference type="Proteomes" id="UP000252387"/>
    </source>
</evidence>
<dbReference type="CDD" id="cd00093">
    <property type="entry name" value="HTH_XRE"/>
    <property type="match status" value="1"/>
</dbReference>
<comment type="caution">
    <text evidence="3">The sequence shown here is derived from an EMBL/GenBank/DDBJ whole genome shotgun (WGS) entry which is preliminary data.</text>
</comment>
<dbReference type="GO" id="GO:0003700">
    <property type="term" value="F:DNA-binding transcription factor activity"/>
    <property type="evidence" value="ECO:0007669"/>
    <property type="project" value="TreeGrafter"/>
</dbReference>
<reference evidence="3 4" key="1">
    <citation type="submission" date="2018-05" db="EMBL/GenBank/DDBJ databases">
        <title>Draft genome sequence of Rhodanobacter denitrificans Yn1 isolated from gold copper mine.</title>
        <authorList>
            <person name="Yang N."/>
            <person name="Mazhar H.S."/>
            <person name="Rensing C."/>
        </authorList>
    </citation>
    <scope>NUCLEOTIDE SEQUENCE [LARGE SCALE GENOMIC DNA]</scope>
    <source>
        <strain evidence="3 4">Yn1</strain>
    </source>
</reference>
<proteinExistence type="predicted"/>
<dbReference type="EMBL" id="QFWQ01000001">
    <property type="protein sequence ID" value="RCS31569.1"/>
    <property type="molecule type" value="Genomic_DNA"/>
</dbReference>
<dbReference type="InterPro" id="IPR010982">
    <property type="entry name" value="Lambda_DNA-bd_dom_sf"/>
</dbReference>
<dbReference type="SMART" id="SM00530">
    <property type="entry name" value="HTH_XRE"/>
    <property type="match status" value="1"/>
</dbReference>
<dbReference type="PANTHER" id="PTHR46797">
    <property type="entry name" value="HTH-TYPE TRANSCRIPTIONAL REGULATOR"/>
    <property type="match status" value="1"/>
</dbReference>
<evidence type="ECO:0000256" key="1">
    <source>
        <dbReference type="ARBA" id="ARBA00023125"/>
    </source>
</evidence>
<dbReference type="PROSITE" id="PS50943">
    <property type="entry name" value="HTH_CROC1"/>
    <property type="match status" value="1"/>
</dbReference>
<dbReference type="OrthoDB" id="3034420at2"/>
<accession>A0A368KI14</accession>
<protein>
    <submittedName>
        <fullName evidence="3">XRE family transcriptional regulator</fullName>
    </submittedName>
</protein>
<dbReference type="Gene3D" id="1.10.260.40">
    <property type="entry name" value="lambda repressor-like DNA-binding domains"/>
    <property type="match status" value="1"/>
</dbReference>
<keyword evidence="4" id="KW-1185">Reference proteome</keyword>
<evidence type="ECO:0000313" key="3">
    <source>
        <dbReference type="EMBL" id="RCS31569.1"/>
    </source>
</evidence>
<dbReference type="Pfam" id="PF01381">
    <property type="entry name" value="HTH_3"/>
    <property type="match status" value="1"/>
</dbReference>
<dbReference type="GO" id="GO:0005829">
    <property type="term" value="C:cytosol"/>
    <property type="evidence" value="ECO:0007669"/>
    <property type="project" value="TreeGrafter"/>
</dbReference>
<name>A0A368KI14_9GAMM</name>
<dbReference type="Proteomes" id="UP000252387">
    <property type="component" value="Unassembled WGS sequence"/>
</dbReference>